<keyword evidence="4" id="KW-0067">ATP-binding</keyword>
<sequence length="698" mass="78290">MNKNRAESLLKIALNIPDAKFRAGQWEAIDALVNYRQKLLVVQRTGWGKSSIYFISTRILRNRGAGPTVIVSPLLALMRNQVAAAERLNIRARTINSANRKDWDAIRGEILADSVDALLISPERLANEEFVGTVLLPIAERIGLLVVDEAHCISDWGHDFRPNYRRLVNILRQLPPNMPVIGTTATANARVVADIKHQLGDIEIQRGSPVRENLCLQTLWLPDQAARLAWLAQHVPGFPGPGIIYVLTKQDAILVSDWLNQNGIVTRPYFSGVEHPQFADSDAYRIRLEELLLHNRLKALVATSALGMGYDKPDLGFVIHYQAPNSVVTYYQQVGRAGRGINRAYGVLLSGREDKDIHNYFRRTAFPEEAHVIEILEILEQHDGLSTAGLEPLVNFTRGQIQKALDYLSFENPSPVIKKGSLWQRTPVAYRMDRERIAQLTRQREIEWQLVQDYIDSQTCLMAYLRKVLDDPEAAPCGQCAACLGRPVVDHGTDRQLGIRAAHYLRRAEMALEPKKQVAAKAFIEYGFSGNLPENLRAETGRILSRWGDAGWGGLVADDKHRNRFSDDLVNAVAEMIGERWKPQPAPAWVTCASSRRHPELVPDFARRLAEKLRLAFIEAIIKVKDNEPQKLQQNRFHQCRNLDGAFEVTTVIKNQPVLLVDDVVDSGWTMTILAALLRKKGSGPVFPVALATTSTGD</sequence>
<protein>
    <recommendedName>
        <fullName evidence="8">DNA 3'-5' helicase</fullName>
        <ecNumber evidence="8">5.6.2.4</ecNumber>
    </recommendedName>
</protein>
<dbReference type="EC" id="5.6.2.4" evidence="8"/>
<reference evidence="11 12" key="1">
    <citation type="submission" date="2016-12" db="EMBL/GenBank/DDBJ databases">
        <title>Genome sequencing of Methylocaldum marinum.</title>
        <authorList>
            <person name="Takeuchi M."/>
            <person name="Kamagata Y."/>
            <person name="Hiraoka S."/>
            <person name="Oshima K."/>
            <person name="Hattori M."/>
            <person name="Iwasaki W."/>
        </authorList>
    </citation>
    <scope>NUCLEOTIDE SEQUENCE [LARGE SCALE GENOMIC DNA]</scope>
    <source>
        <strain evidence="11 12">S8</strain>
    </source>
</reference>
<dbReference type="GO" id="GO:0009378">
    <property type="term" value="F:four-way junction helicase activity"/>
    <property type="evidence" value="ECO:0007669"/>
    <property type="project" value="TreeGrafter"/>
</dbReference>
<dbReference type="InterPro" id="IPR002464">
    <property type="entry name" value="DNA/RNA_helicase_DEAH_CS"/>
</dbReference>
<dbReference type="PANTHER" id="PTHR13710">
    <property type="entry name" value="DNA HELICASE RECQ FAMILY MEMBER"/>
    <property type="match status" value="1"/>
</dbReference>
<dbReference type="SMART" id="SM00490">
    <property type="entry name" value="HELICc"/>
    <property type="match status" value="1"/>
</dbReference>
<feature type="domain" description="Helicase ATP-binding" evidence="9">
    <location>
        <begin position="30"/>
        <end position="205"/>
    </location>
</feature>
<dbReference type="GO" id="GO:0006281">
    <property type="term" value="P:DNA repair"/>
    <property type="evidence" value="ECO:0007669"/>
    <property type="project" value="TreeGrafter"/>
</dbReference>
<dbReference type="SMART" id="SM00487">
    <property type="entry name" value="DEXDc"/>
    <property type="match status" value="1"/>
</dbReference>
<evidence type="ECO:0000256" key="7">
    <source>
        <dbReference type="ARBA" id="ARBA00034617"/>
    </source>
</evidence>
<evidence type="ECO:0000256" key="3">
    <source>
        <dbReference type="ARBA" id="ARBA00022801"/>
    </source>
</evidence>
<dbReference type="PROSITE" id="PS00690">
    <property type="entry name" value="DEAH_ATP_HELICASE"/>
    <property type="match status" value="1"/>
</dbReference>
<dbReference type="Gene3D" id="3.40.50.2020">
    <property type="match status" value="1"/>
</dbReference>
<keyword evidence="6" id="KW-0413">Isomerase</keyword>
<dbReference type="InterPro" id="IPR001650">
    <property type="entry name" value="Helicase_C-like"/>
</dbReference>
<dbReference type="CDD" id="cd06223">
    <property type="entry name" value="PRTases_typeI"/>
    <property type="match status" value="1"/>
</dbReference>
<dbReference type="Pfam" id="PF00156">
    <property type="entry name" value="Pribosyltran"/>
    <property type="match status" value="1"/>
</dbReference>
<dbReference type="PROSITE" id="PS51194">
    <property type="entry name" value="HELICASE_CTER"/>
    <property type="match status" value="1"/>
</dbReference>
<evidence type="ECO:0000256" key="6">
    <source>
        <dbReference type="ARBA" id="ARBA00023235"/>
    </source>
</evidence>
<dbReference type="AlphaFoldDB" id="A0A250L0P1"/>
<comment type="catalytic activity">
    <reaction evidence="7">
        <text>Couples ATP hydrolysis with the unwinding of duplex DNA by translocating in the 3'-5' direction.</text>
        <dbReference type="EC" id="5.6.2.4"/>
    </reaction>
</comment>
<keyword evidence="11" id="KW-0347">Helicase</keyword>
<keyword evidence="2" id="KW-0547">Nucleotide-binding</keyword>
<dbReference type="GO" id="GO:0005524">
    <property type="term" value="F:ATP binding"/>
    <property type="evidence" value="ECO:0007669"/>
    <property type="project" value="UniProtKB-KW"/>
</dbReference>
<dbReference type="OrthoDB" id="9760034at2"/>
<dbReference type="Gene3D" id="3.40.50.300">
    <property type="entry name" value="P-loop containing nucleotide triphosphate hydrolases"/>
    <property type="match status" value="2"/>
</dbReference>
<evidence type="ECO:0000313" key="12">
    <source>
        <dbReference type="Proteomes" id="UP000266313"/>
    </source>
</evidence>
<dbReference type="SUPFAM" id="SSF52540">
    <property type="entry name" value="P-loop containing nucleoside triphosphate hydrolases"/>
    <property type="match status" value="1"/>
</dbReference>
<dbReference type="InterPro" id="IPR000836">
    <property type="entry name" value="PRTase_dom"/>
</dbReference>
<evidence type="ECO:0000256" key="8">
    <source>
        <dbReference type="ARBA" id="ARBA00034808"/>
    </source>
</evidence>
<dbReference type="InterPro" id="IPR011545">
    <property type="entry name" value="DEAD/DEAH_box_helicase_dom"/>
</dbReference>
<dbReference type="GO" id="GO:0043138">
    <property type="term" value="F:3'-5' DNA helicase activity"/>
    <property type="evidence" value="ECO:0007669"/>
    <property type="project" value="UniProtKB-EC"/>
</dbReference>
<dbReference type="GO" id="GO:0030894">
    <property type="term" value="C:replisome"/>
    <property type="evidence" value="ECO:0007669"/>
    <property type="project" value="TreeGrafter"/>
</dbReference>
<dbReference type="RefSeq" id="WP_119632311.1">
    <property type="nucleotide sequence ID" value="NZ_AP017928.1"/>
</dbReference>
<evidence type="ECO:0000259" key="9">
    <source>
        <dbReference type="PROSITE" id="PS51192"/>
    </source>
</evidence>
<dbReference type="InterPro" id="IPR027417">
    <property type="entry name" value="P-loop_NTPase"/>
</dbReference>
<keyword evidence="3" id="KW-0378">Hydrolase</keyword>
<dbReference type="GO" id="GO:0003677">
    <property type="term" value="F:DNA binding"/>
    <property type="evidence" value="ECO:0007669"/>
    <property type="project" value="UniProtKB-KW"/>
</dbReference>
<dbReference type="EMBL" id="AP017928">
    <property type="protein sequence ID" value="BBA37304.1"/>
    <property type="molecule type" value="Genomic_DNA"/>
</dbReference>
<dbReference type="KEGG" id="mmai:sS8_5385"/>
<keyword evidence="12" id="KW-1185">Reference proteome</keyword>
<dbReference type="InterPro" id="IPR014001">
    <property type="entry name" value="Helicase_ATP-bd"/>
</dbReference>
<evidence type="ECO:0000256" key="1">
    <source>
        <dbReference type="ARBA" id="ARBA00005446"/>
    </source>
</evidence>
<organism evidence="11 12">
    <name type="scientific">Methylocaldum marinum</name>
    <dbReference type="NCBI Taxonomy" id="1432792"/>
    <lineage>
        <taxon>Bacteria</taxon>
        <taxon>Pseudomonadati</taxon>
        <taxon>Pseudomonadota</taxon>
        <taxon>Gammaproteobacteria</taxon>
        <taxon>Methylococcales</taxon>
        <taxon>Methylococcaceae</taxon>
        <taxon>Methylocaldum</taxon>
    </lineage>
</organism>
<name>A0A250L0P1_9GAMM</name>
<gene>
    <name evidence="11" type="ORF">sS8_5385</name>
</gene>
<dbReference type="Pfam" id="PF00271">
    <property type="entry name" value="Helicase_C"/>
    <property type="match status" value="1"/>
</dbReference>
<dbReference type="InterPro" id="IPR029057">
    <property type="entry name" value="PRTase-like"/>
</dbReference>
<feature type="domain" description="Helicase C-terminal" evidence="10">
    <location>
        <begin position="230"/>
        <end position="386"/>
    </location>
</feature>
<dbReference type="SUPFAM" id="SSF53271">
    <property type="entry name" value="PRTase-like"/>
    <property type="match status" value="1"/>
</dbReference>
<evidence type="ECO:0000256" key="4">
    <source>
        <dbReference type="ARBA" id="ARBA00022840"/>
    </source>
</evidence>
<dbReference type="GO" id="GO:0016787">
    <property type="term" value="F:hydrolase activity"/>
    <property type="evidence" value="ECO:0007669"/>
    <property type="project" value="UniProtKB-KW"/>
</dbReference>
<dbReference type="PROSITE" id="PS51192">
    <property type="entry name" value="HELICASE_ATP_BIND_1"/>
    <property type="match status" value="1"/>
</dbReference>
<proteinExistence type="inferred from homology"/>
<evidence type="ECO:0000313" key="11">
    <source>
        <dbReference type="EMBL" id="BBA37304.1"/>
    </source>
</evidence>
<dbReference type="GO" id="GO:0005737">
    <property type="term" value="C:cytoplasm"/>
    <property type="evidence" value="ECO:0007669"/>
    <property type="project" value="TreeGrafter"/>
</dbReference>
<evidence type="ECO:0000256" key="2">
    <source>
        <dbReference type="ARBA" id="ARBA00022741"/>
    </source>
</evidence>
<evidence type="ECO:0000256" key="5">
    <source>
        <dbReference type="ARBA" id="ARBA00023125"/>
    </source>
</evidence>
<dbReference type="Proteomes" id="UP000266313">
    <property type="component" value="Chromosome"/>
</dbReference>
<keyword evidence="5" id="KW-0238">DNA-binding</keyword>
<comment type="similarity">
    <text evidence="1">Belongs to the helicase family. RecQ subfamily.</text>
</comment>
<dbReference type="Pfam" id="PF00270">
    <property type="entry name" value="DEAD"/>
    <property type="match status" value="1"/>
</dbReference>
<accession>A0A250L0P1</accession>
<dbReference type="GO" id="GO:0006310">
    <property type="term" value="P:DNA recombination"/>
    <property type="evidence" value="ECO:0007669"/>
    <property type="project" value="TreeGrafter"/>
</dbReference>
<dbReference type="PANTHER" id="PTHR13710:SF105">
    <property type="entry name" value="ATP-DEPENDENT DNA HELICASE Q1"/>
    <property type="match status" value="1"/>
</dbReference>
<dbReference type="GO" id="GO:0043590">
    <property type="term" value="C:bacterial nucleoid"/>
    <property type="evidence" value="ECO:0007669"/>
    <property type="project" value="TreeGrafter"/>
</dbReference>
<evidence type="ECO:0000259" key="10">
    <source>
        <dbReference type="PROSITE" id="PS51194"/>
    </source>
</evidence>